<dbReference type="InterPro" id="IPR008929">
    <property type="entry name" value="Chondroitin_lyas"/>
</dbReference>
<dbReference type="AlphaFoldDB" id="A0A3B0C9D0"/>
<evidence type="ECO:0000313" key="1">
    <source>
        <dbReference type="EMBL" id="RKN82040.1"/>
    </source>
</evidence>
<reference evidence="1 2" key="1">
    <citation type="journal article" date="2007" name="Int. J. Syst. Evol. Microbiol.">
        <title>Paenibacillus ginsengarvi sp. nov., isolated from soil from ginseng cultivation.</title>
        <authorList>
            <person name="Yoon M.H."/>
            <person name="Ten L.N."/>
            <person name="Im W.T."/>
        </authorList>
    </citation>
    <scope>NUCLEOTIDE SEQUENCE [LARGE SCALE GENOMIC DNA]</scope>
    <source>
        <strain evidence="1 2">KCTC 13059</strain>
    </source>
</reference>
<dbReference type="EMBL" id="RBAH01000013">
    <property type="protein sequence ID" value="RKN82040.1"/>
    <property type="molecule type" value="Genomic_DNA"/>
</dbReference>
<protein>
    <submittedName>
        <fullName evidence="1">Uncharacterized protein</fullName>
    </submittedName>
</protein>
<comment type="caution">
    <text evidence="1">The sequence shown here is derived from an EMBL/GenBank/DDBJ whole genome shotgun (WGS) entry which is preliminary data.</text>
</comment>
<sequence>MGGVETGRYVRLLERWIRGAKPYLYVCPDRPELTCYGTGVNTWGVQTNQKAFTAFAMLAAHPGYDEARAGRSRDYVLDTALRLLRYCLHTHKEGTYTCTDGTSWGHTWISVLGTERMMHAVEAIEPFMTAEDRSLLRTVLLSESDWLLEHYEIVAGLYAKDGNNKPESNLWNGAFLHRTAAMYPDAPRAALYREKGSVFLVNAISVPEDAESGEIVDGKRIAERYAGANFFSSYALNHHGYLNVGYMVICLSNMAMYHFACRRNGFRPPESLYRHWRELWDVVKLCTFPDGRLARIGGDTRVRYTYCQDYVIPVWHMAADLAGDPDCEGFEAGWLAQIESEMEASGDGTFLSYRCRSLQEASPLYFTRLESDRACVLSMALAWRDMVLEKRDGGECKAPAASAAATEAVSVTAYGAWHDDYHGAYLQRGERRIASWVWDAAEKPQGLCLPPEASDMAEWKENMAARLHGLGQITKQQLEKHAGCSFPGGFLTSGVTTVRTMALLGEGEQDEDMARSRIVCAALPDDATMIVLQQATAVKQRTFIRSVKGLNLLMPNDVFNGNHRTYYTTNGKLLLHGYGSAEEIVPTGSRWLCVDNKLGVIAIYGTDEIAISRPGLRQIGLSDGPKTTGMERTLYADVIAGPCTAKLQSYAAGDTILDTGYVMLSGKTCDETAKLAGDSRLLSAIDSDSPYLRGVTVRGANGGMYMLAANFGESDEEWAIAMPAAGIDVASEAAIRPDSEGYWKLRLEAGAARLLRLLPQV</sequence>
<name>A0A3B0C9D0_9BACL</name>
<proteinExistence type="predicted"/>
<dbReference type="RefSeq" id="WP_120748794.1">
    <property type="nucleotide sequence ID" value="NZ_RBAH01000013.1"/>
</dbReference>
<evidence type="ECO:0000313" key="2">
    <source>
        <dbReference type="Proteomes" id="UP000282311"/>
    </source>
</evidence>
<accession>A0A3B0C9D0</accession>
<dbReference type="Gene3D" id="1.50.10.100">
    <property type="entry name" value="Chondroitin AC/alginate lyase"/>
    <property type="match status" value="1"/>
</dbReference>
<keyword evidence="2" id="KW-1185">Reference proteome</keyword>
<gene>
    <name evidence="1" type="ORF">D7M11_18885</name>
</gene>
<dbReference type="Proteomes" id="UP000282311">
    <property type="component" value="Unassembled WGS sequence"/>
</dbReference>
<organism evidence="1 2">
    <name type="scientific">Paenibacillus ginsengarvi</name>
    <dbReference type="NCBI Taxonomy" id="400777"/>
    <lineage>
        <taxon>Bacteria</taxon>
        <taxon>Bacillati</taxon>
        <taxon>Bacillota</taxon>
        <taxon>Bacilli</taxon>
        <taxon>Bacillales</taxon>
        <taxon>Paenibacillaceae</taxon>
        <taxon>Paenibacillus</taxon>
    </lineage>
</organism>
<dbReference type="OrthoDB" id="2490725at2"/>